<dbReference type="Proteomes" id="UP000275078">
    <property type="component" value="Unassembled WGS sequence"/>
</dbReference>
<name>A0A3N4IGJ1_ASCIM</name>
<gene>
    <name evidence="2" type="ORF">BJ508DRAFT_415252</name>
</gene>
<keyword evidence="1" id="KW-0472">Membrane</keyword>
<keyword evidence="1" id="KW-1133">Transmembrane helix</keyword>
<reference evidence="2 3" key="1">
    <citation type="journal article" date="2018" name="Nat. Ecol. Evol.">
        <title>Pezizomycetes genomes reveal the molecular basis of ectomycorrhizal truffle lifestyle.</title>
        <authorList>
            <person name="Murat C."/>
            <person name="Payen T."/>
            <person name="Noel B."/>
            <person name="Kuo A."/>
            <person name="Morin E."/>
            <person name="Chen J."/>
            <person name="Kohler A."/>
            <person name="Krizsan K."/>
            <person name="Balestrini R."/>
            <person name="Da Silva C."/>
            <person name="Montanini B."/>
            <person name="Hainaut M."/>
            <person name="Levati E."/>
            <person name="Barry K.W."/>
            <person name="Belfiori B."/>
            <person name="Cichocki N."/>
            <person name="Clum A."/>
            <person name="Dockter R.B."/>
            <person name="Fauchery L."/>
            <person name="Guy J."/>
            <person name="Iotti M."/>
            <person name="Le Tacon F."/>
            <person name="Lindquist E.A."/>
            <person name="Lipzen A."/>
            <person name="Malagnac F."/>
            <person name="Mello A."/>
            <person name="Molinier V."/>
            <person name="Miyauchi S."/>
            <person name="Poulain J."/>
            <person name="Riccioni C."/>
            <person name="Rubini A."/>
            <person name="Sitrit Y."/>
            <person name="Splivallo R."/>
            <person name="Traeger S."/>
            <person name="Wang M."/>
            <person name="Zifcakova L."/>
            <person name="Wipf D."/>
            <person name="Zambonelli A."/>
            <person name="Paolocci F."/>
            <person name="Nowrousian M."/>
            <person name="Ottonello S."/>
            <person name="Baldrian P."/>
            <person name="Spatafora J.W."/>
            <person name="Henrissat B."/>
            <person name="Nagy L.G."/>
            <person name="Aury J.M."/>
            <person name="Wincker P."/>
            <person name="Grigoriev I.V."/>
            <person name="Bonfante P."/>
            <person name="Martin F.M."/>
        </authorList>
    </citation>
    <scope>NUCLEOTIDE SEQUENCE [LARGE SCALE GENOMIC DNA]</scope>
    <source>
        <strain evidence="2 3">RN42</strain>
    </source>
</reference>
<dbReference type="AlphaFoldDB" id="A0A3N4IGJ1"/>
<keyword evidence="3" id="KW-1185">Reference proteome</keyword>
<evidence type="ECO:0000313" key="2">
    <source>
        <dbReference type="EMBL" id="RPA80784.1"/>
    </source>
</evidence>
<proteinExistence type="predicted"/>
<protein>
    <submittedName>
        <fullName evidence="2">Uncharacterized protein</fullName>
    </submittedName>
</protein>
<organism evidence="2 3">
    <name type="scientific">Ascobolus immersus RN42</name>
    <dbReference type="NCBI Taxonomy" id="1160509"/>
    <lineage>
        <taxon>Eukaryota</taxon>
        <taxon>Fungi</taxon>
        <taxon>Dikarya</taxon>
        <taxon>Ascomycota</taxon>
        <taxon>Pezizomycotina</taxon>
        <taxon>Pezizomycetes</taxon>
        <taxon>Pezizales</taxon>
        <taxon>Ascobolaceae</taxon>
        <taxon>Ascobolus</taxon>
    </lineage>
</organism>
<evidence type="ECO:0000313" key="3">
    <source>
        <dbReference type="Proteomes" id="UP000275078"/>
    </source>
</evidence>
<evidence type="ECO:0000256" key="1">
    <source>
        <dbReference type="SAM" id="Phobius"/>
    </source>
</evidence>
<dbReference type="EMBL" id="ML119685">
    <property type="protein sequence ID" value="RPA80784.1"/>
    <property type="molecule type" value="Genomic_DNA"/>
</dbReference>
<accession>A0A3N4IGJ1</accession>
<sequence length="98" mass="11503">MQHFDLVRVVTKFQNISDTLYPFSACFREVPILCHLRKLNHQTIGLRISQSEPLFPRWKRSTLAFGLFPFLHFLLPSSGFHSVLGVFWIDADFFITIF</sequence>
<keyword evidence="1" id="KW-0812">Transmembrane</keyword>
<feature type="transmembrane region" description="Helical" evidence="1">
    <location>
        <begin position="63"/>
        <end position="89"/>
    </location>
</feature>